<organism evidence="2 3">
    <name type="scientific">Acropora cervicornis</name>
    <name type="common">Staghorn coral</name>
    <dbReference type="NCBI Taxonomy" id="6130"/>
    <lineage>
        <taxon>Eukaryota</taxon>
        <taxon>Metazoa</taxon>
        <taxon>Cnidaria</taxon>
        <taxon>Anthozoa</taxon>
        <taxon>Hexacorallia</taxon>
        <taxon>Scleractinia</taxon>
        <taxon>Astrocoeniina</taxon>
        <taxon>Acroporidae</taxon>
        <taxon>Acropora</taxon>
    </lineage>
</organism>
<reference evidence="2" key="2">
    <citation type="journal article" date="2023" name="Science">
        <title>Genomic signatures of disease resistance in endangered staghorn corals.</title>
        <authorList>
            <person name="Vollmer S.V."/>
            <person name="Selwyn J.D."/>
            <person name="Despard B.A."/>
            <person name="Roesel C.L."/>
        </authorList>
    </citation>
    <scope>NUCLEOTIDE SEQUENCE</scope>
    <source>
        <strain evidence="2">K2</strain>
    </source>
</reference>
<dbReference type="EMBL" id="JARQWQ010000050">
    <property type="protein sequence ID" value="KAK2557327.1"/>
    <property type="molecule type" value="Genomic_DNA"/>
</dbReference>
<proteinExistence type="predicted"/>
<evidence type="ECO:0000313" key="2">
    <source>
        <dbReference type="EMBL" id="KAK2557327.1"/>
    </source>
</evidence>
<evidence type="ECO:0000313" key="3">
    <source>
        <dbReference type="Proteomes" id="UP001249851"/>
    </source>
</evidence>
<accession>A0AAD9V169</accession>
<keyword evidence="1" id="KW-0812">Transmembrane</keyword>
<sequence length="342" mass="38503">MAIATIQVEAMAVTRNLDDIILIFNGKTTAINRSTPIHKILCAETAREICWRKNASLHRINPAIPRTFHFRESVASLDIMIGIKINGKIMSDAAILTCPTTLSRLRRVSTIAEYKMFFTIKKPMMFAYVNTLYTKLLVSSMHIKTQGPAKSPNCRQEAKFGETITRPPTKSANRFVLGTKRTGTRSPERRQYALSIDTHGINDLSTGDDRQAEQESLIVLIVPSLSKLYVYMILVLAIFLVVLEESLCRKGDINCKSGKKQCEMNGKMSISRPAYGKKKLKFSSSNLNFLMRITNPRMLISDKRVAVNQSSHGPYHACEEYKCGSEWLNTFKAGQISHIAEY</sequence>
<reference evidence="2" key="1">
    <citation type="journal article" date="2023" name="G3 (Bethesda)">
        <title>Whole genome assembly and annotation of the endangered Caribbean coral Acropora cervicornis.</title>
        <authorList>
            <person name="Selwyn J.D."/>
            <person name="Vollmer S.V."/>
        </authorList>
    </citation>
    <scope>NUCLEOTIDE SEQUENCE</scope>
    <source>
        <strain evidence="2">K2</strain>
    </source>
</reference>
<dbReference type="Proteomes" id="UP001249851">
    <property type="component" value="Unassembled WGS sequence"/>
</dbReference>
<keyword evidence="1" id="KW-0472">Membrane</keyword>
<gene>
    <name evidence="2" type="ORF">P5673_020425</name>
</gene>
<comment type="caution">
    <text evidence="2">The sequence shown here is derived from an EMBL/GenBank/DDBJ whole genome shotgun (WGS) entry which is preliminary data.</text>
</comment>
<name>A0AAD9V169_ACRCE</name>
<dbReference type="AlphaFoldDB" id="A0AAD9V169"/>
<keyword evidence="3" id="KW-1185">Reference proteome</keyword>
<protein>
    <submittedName>
        <fullName evidence="2">Uncharacterized protein</fullName>
    </submittedName>
</protein>
<feature type="transmembrane region" description="Helical" evidence="1">
    <location>
        <begin position="217"/>
        <end position="243"/>
    </location>
</feature>
<evidence type="ECO:0000256" key="1">
    <source>
        <dbReference type="SAM" id="Phobius"/>
    </source>
</evidence>
<keyword evidence="1" id="KW-1133">Transmembrane helix</keyword>